<protein>
    <submittedName>
        <fullName evidence="2">Uncharacterized protein</fullName>
    </submittedName>
</protein>
<feature type="region of interest" description="Disordered" evidence="1">
    <location>
        <begin position="19"/>
        <end position="38"/>
    </location>
</feature>
<evidence type="ECO:0000313" key="2">
    <source>
        <dbReference type="EMBL" id="KDO34264.1"/>
    </source>
</evidence>
<dbReference type="RefSeq" id="XP_012195283.1">
    <property type="nucleotide sequence ID" value="XM_012339893.1"/>
</dbReference>
<accession>A0A067CUA4</accession>
<dbReference type="KEGG" id="spar:SPRG_19087"/>
<feature type="region of interest" description="Disordered" evidence="1">
    <location>
        <begin position="79"/>
        <end position="117"/>
    </location>
</feature>
<dbReference type="AlphaFoldDB" id="A0A067CUA4"/>
<gene>
    <name evidence="2" type="ORF">SPRG_19087</name>
</gene>
<dbReference type="VEuPathDB" id="FungiDB:SPRG_19087"/>
<dbReference type="EMBL" id="KK583191">
    <property type="protein sequence ID" value="KDO34264.1"/>
    <property type="molecule type" value="Genomic_DNA"/>
</dbReference>
<evidence type="ECO:0000256" key="1">
    <source>
        <dbReference type="SAM" id="MobiDB-lite"/>
    </source>
</evidence>
<name>A0A067CUA4_SAPPC</name>
<dbReference type="GeneID" id="24140532"/>
<feature type="compositionally biased region" description="Acidic residues" evidence="1">
    <location>
        <begin position="94"/>
        <end position="114"/>
    </location>
</feature>
<evidence type="ECO:0000313" key="3">
    <source>
        <dbReference type="Proteomes" id="UP000030745"/>
    </source>
</evidence>
<sequence length="158" mass="17638">MADDALSQVEDEIRLAEAYLQQRSAPPSAATPPKLSEARRKEILAKLQDERRSLLERKKTPAFSDDLPWAASFMDTAARFPLPSPTQQPNTEDMSYDDDGMANDSDGGYDDGDDNMSFLKELQEGDDTLYFASELPTMLPRRPSTYVDDEDDVAPCPL</sequence>
<dbReference type="Proteomes" id="UP000030745">
    <property type="component" value="Unassembled WGS sequence"/>
</dbReference>
<reference evidence="2 3" key="1">
    <citation type="journal article" date="2013" name="PLoS Genet.">
        <title>Distinctive expansion of potential virulence genes in the genome of the oomycete fish pathogen Saprolegnia parasitica.</title>
        <authorList>
            <person name="Jiang R.H."/>
            <person name="de Bruijn I."/>
            <person name="Haas B.J."/>
            <person name="Belmonte R."/>
            <person name="Lobach L."/>
            <person name="Christie J."/>
            <person name="van den Ackerveken G."/>
            <person name="Bottin A."/>
            <person name="Bulone V."/>
            <person name="Diaz-Moreno S.M."/>
            <person name="Dumas B."/>
            <person name="Fan L."/>
            <person name="Gaulin E."/>
            <person name="Govers F."/>
            <person name="Grenville-Briggs L.J."/>
            <person name="Horner N.R."/>
            <person name="Levin J.Z."/>
            <person name="Mammella M."/>
            <person name="Meijer H.J."/>
            <person name="Morris P."/>
            <person name="Nusbaum C."/>
            <person name="Oome S."/>
            <person name="Phillips A.J."/>
            <person name="van Rooyen D."/>
            <person name="Rzeszutek E."/>
            <person name="Saraiva M."/>
            <person name="Secombes C.J."/>
            <person name="Seidl M.F."/>
            <person name="Snel B."/>
            <person name="Stassen J.H."/>
            <person name="Sykes S."/>
            <person name="Tripathy S."/>
            <person name="van den Berg H."/>
            <person name="Vega-Arreguin J.C."/>
            <person name="Wawra S."/>
            <person name="Young S.K."/>
            <person name="Zeng Q."/>
            <person name="Dieguez-Uribeondo J."/>
            <person name="Russ C."/>
            <person name="Tyler B.M."/>
            <person name="van West P."/>
        </authorList>
    </citation>
    <scope>NUCLEOTIDE SEQUENCE [LARGE SCALE GENOMIC DNA]</scope>
    <source>
        <strain evidence="2 3">CBS 223.65</strain>
    </source>
</reference>
<proteinExistence type="predicted"/>
<keyword evidence="3" id="KW-1185">Reference proteome</keyword>
<organism evidence="2 3">
    <name type="scientific">Saprolegnia parasitica (strain CBS 223.65)</name>
    <dbReference type="NCBI Taxonomy" id="695850"/>
    <lineage>
        <taxon>Eukaryota</taxon>
        <taxon>Sar</taxon>
        <taxon>Stramenopiles</taxon>
        <taxon>Oomycota</taxon>
        <taxon>Saprolegniomycetes</taxon>
        <taxon>Saprolegniales</taxon>
        <taxon>Saprolegniaceae</taxon>
        <taxon>Saprolegnia</taxon>
    </lineage>
</organism>